<comment type="caution">
    <text evidence="2">The sequence shown here is derived from an EMBL/GenBank/DDBJ whole genome shotgun (WGS) entry which is preliminary data.</text>
</comment>
<reference evidence="2" key="1">
    <citation type="submission" date="2020-06" db="EMBL/GenBank/DDBJ databases">
        <authorList>
            <person name="Li T."/>
            <person name="Hu X."/>
            <person name="Zhang T."/>
            <person name="Song X."/>
            <person name="Zhang H."/>
            <person name="Dai N."/>
            <person name="Sheng W."/>
            <person name="Hou X."/>
            <person name="Wei L."/>
        </authorList>
    </citation>
    <scope>NUCLEOTIDE SEQUENCE</scope>
    <source>
        <strain evidence="2">KEN1</strain>
        <tissue evidence="2">Leaf</tissue>
    </source>
</reference>
<reference evidence="2" key="2">
    <citation type="journal article" date="2024" name="Plant">
        <title>Genomic evolution and insights into agronomic trait innovations of Sesamum species.</title>
        <authorList>
            <person name="Miao H."/>
            <person name="Wang L."/>
            <person name="Qu L."/>
            <person name="Liu H."/>
            <person name="Sun Y."/>
            <person name="Le M."/>
            <person name="Wang Q."/>
            <person name="Wei S."/>
            <person name="Zheng Y."/>
            <person name="Lin W."/>
            <person name="Duan Y."/>
            <person name="Cao H."/>
            <person name="Xiong S."/>
            <person name="Wang X."/>
            <person name="Wei L."/>
            <person name="Li C."/>
            <person name="Ma Q."/>
            <person name="Ju M."/>
            <person name="Zhao R."/>
            <person name="Li G."/>
            <person name="Mu C."/>
            <person name="Tian Q."/>
            <person name="Mei H."/>
            <person name="Zhang T."/>
            <person name="Gao T."/>
            <person name="Zhang H."/>
        </authorList>
    </citation>
    <scope>NUCLEOTIDE SEQUENCE</scope>
    <source>
        <strain evidence="2">KEN1</strain>
    </source>
</reference>
<evidence type="ECO:0000313" key="2">
    <source>
        <dbReference type="EMBL" id="KAL0463609.1"/>
    </source>
</evidence>
<dbReference type="AlphaFoldDB" id="A0AAW2YCY9"/>
<proteinExistence type="predicted"/>
<evidence type="ECO:0000256" key="1">
    <source>
        <dbReference type="SAM" id="MobiDB-lite"/>
    </source>
</evidence>
<feature type="compositionally biased region" description="Basic and acidic residues" evidence="1">
    <location>
        <begin position="31"/>
        <end position="41"/>
    </location>
</feature>
<gene>
    <name evidence="2" type="ORF">Slati_0248500</name>
</gene>
<feature type="compositionally biased region" description="Gly residues" evidence="1">
    <location>
        <begin position="75"/>
        <end position="111"/>
    </location>
</feature>
<name>A0AAW2YCY9_9LAMI</name>
<protein>
    <submittedName>
        <fullName evidence="2">Uncharacterized protein</fullName>
    </submittedName>
</protein>
<accession>A0AAW2YCY9</accession>
<organism evidence="2">
    <name type="scientific">Sesamum latifolium</name>
    <dbReference type="NCBI Taxonomy" id="2727402"/>
    <lineage>
        <taxon>Eukaryota</taxon>
        <taxon>Viridiplantae</taxon>
        <taxon>Streptophyta</taxon>
        <taxon>Embryophyta</taxon>
        <taxon>Tracheophyta</taxon>
        <taxon>Spermatophyta</taxon>
        <taxon>Magnoliopsida</taxon>
        <taxon>eudicotyledons</taxon>
        <taxon>Gunneridae</taxon>
        <taxon>Pentapetalae</taxon>
        <taxon>asterids</taxon>
        <taxon>lamiids</taxon>
        <taxon>Lamiales</taxon>
        <taxon>Pedaliaceae</taxon>
        <taxon>Sesamum</taxon>
    </lineage>
</organism>
<dbReference type="EMBL" id="JACGWN010000001">
    <property type="protein sequence ID" value="KAL0463609.1"/>
    <property type="molecule type" value="Genomic_DNA"/>
</dbReference>
<feature type="region of interest" description="Disordered" evidence="1">
    <location>
        <begin position="1"/>
        <end position="111"/>
    </location>
</feature>
<sequence length="111" mass="10761">MVDGGGGRRATATMGVANEGQVPGTDAGQQRGKDFKGRGRVPENGCGLGRARVRKMGGGDGARVLGTAGRRQRGGGEGVVGGWGGRRRGGGAGEGGGGVGEGDGWRGQGGA</sequence>